<evidence type="ECO:0000313" key="2">
    <source>
        <dbReference type="EMBL" id="KHM92804.1"/>
    </source>
</evidence>
<evidence type="ECO:0000313" key="5">
    <source>
        <dbReference type="Proteomes" id="UP001430544"/>
    </source>
</evidence>
<proteinExistence type="predicted"/>
<gene>
    <name evidence="3" type="ORF">LN473_05065</name>
    <name evidence="2" type="ORF">OR61_15790</name>
</gene>
<name>A0AAJ0IXB9_9XANT</name>
<evidence type="ECO:0000313" key="4">
    <source>
        <dbReference type="Proteomes" id="UP000030969"/>
    </source>
</evidence>
<dbReference type="Proteomes" id="UP001430544">
    <property type="component" value="Unassembled WGS sequence"/>
</dbReference>
<dbReference type="EMBL" id="JSYJ01000103">
    <property type="protein sequence ID" value="KHM92804.1"/>
    <property type="molecule type" value="Genomic_DNA"/>
</dbReference>
<organism evidence="2 4">
    <name type="scientific">Xanthomonas vesicatoria</name>
    <dbReference type="NCBI Taxonomy" id="56460"/>
    <lineage>
        <taxon>Bacteria</taxon>
        <taxon>Pseudomonadati</taxon>
        <taxon>Pseudomonadota</taxon>
        <taxon>Gammaproteobacteria</taxon>
        <taxon>Lysobacterales</taxon>
        <taxon>Lysobacteraceae</taxon>
        <taxon>Xanthomonas</taxon>
    </lineage>
</organism>
<evidence type="ECO:0000313" key="3">
    <source>
        <dbReference type="EMBL" id="MCC8621363.1"/>
    </source>
</evidence>
<protein>
    <submittedName>
        <fullName evidence="2">Uncharacterized protein</fullName>
    </submittedName>
</protein>
<comment type="caution">
    <text evidence="2">The sequence shown here is derived from an EMBL/GenBank/DDBJ whole genome shotgun (WGS) entry which is preliminary data.</text>
</comment>
<reference evidence="3" key="2">
    <citation type="submission" date="2021-11" db="EMBL/GenBank/DDBJ databases">
        <title>Genome resources and taxonomic validation of 89 Xanthomonas strains.</title>
        <authorList>
            <person name="Tambong J.T."/>
        </authorList>
    </citation>
    <scope>NUCLEOTIDE SEQUENCE</scope>
    <source>
        <strain evidence="3">Bv 5-4A</strain>
    </source>
</reference>
<keyword evidence="5" id="KW-1185">Reference proteome</keyword>
<evidence type="ECO:0000256" key="1">
    <source>
        <dbReference type="SAM" id="MobiDB-lite"/>
    </source>
</evidence>
<dbReference type="RefSeq" id="WP_039420526.1">
    <property type="nucleotide sequence ID" value="NZ_CP018470.1"/>
</dbReference>
<dbReference type="Proteomes" id="UP000030969">
    <property type="component" value="Unassembled WGS sequence"/>
</dbReference>
<dbReference type="AlphaFoldDB" id="A0AAJ0IXB9"/>
<dbReference type="EMBL" id="JAJIUN010000017">
    <property type="protein sequence ID" value="MCC8621363.1"/>
    <property type="molecule type" value="Genomic_DNA"/>
</dbReference>
<reference evidence="2 4" key="1">
    <citation type="submission" date="2014-11" db="EMBL/GenBank/DDBJ databases">
        <title>Draft Genome Sequences of Xanthomonas vesicatoria Strains from the Balkan Peninsula.</title>
        <authorList>
            <person name="Vancheva T."/>
            <person name="Lefeuvre P."/>
            <person name="Bogatzevska N."/>
            <person name="Moncheva P."/>
            <person name="Koebnik R."/>
        </authorList>
    </citation>
    <scope>NUCLEOTIDE SEQUENCE [LARGE SCALE GENOMIC DNA]</scope>
    <source>
        <strain evidence="2 4">53M</strain>
    </source>
</reference>
<feature type="compositionally biased region" description="Basic and acidic residues" evidence="1">
    <location>
        <begin position="1"/>
        <end position="20"/>
    </location>
</feature>
<feature type="region of interest" description="Disordered" evidence="1">
    <location>
        <begin position="1"/>
        <end position="35"/>
    </location>
</feature>
<accession>A0AAJ0IXB9</accession>
<sequence>MSTDSKLRRDARKRAAERQRNQAAAKATAESPIEAHAELRDQQRTLLAGIVRRDGEWVLGMDGRIAGESTSAAQVLTLIMRAAELHERQGTPVRLTYSDALKDAAHAEAQADGMDFEQFKARLSERLQGGAKLN</sequence>